<evidence type="ECO:0000313" key="2">
    <source>
        <dbReference type="EMBL" id="RLN03988.1"/>
    </source>
</evidence>
<reference evidence="3" key="1">
    <citation type="journal article" date="2019" name="Nat. Commun.">
        <title>The genome of broomcorn millet.</title>
        <authorList>
            <person name="Zou C."/>
            <person name="Miki D."/>
            <person name="Li D."/>
            <person name="Tang Q."/>
            <person name="Xiao L."/>
            <person name="Rajput S."/>
            <person name="Deng P."/>
            <person name="Jia W."/>
            <person name="Huang R."/>
            <person name="Zhang M."/>
            <person name="Sun Y."/>
            <person name="Hu J."/>
            <person name="Fu X."/>
            <person name="Schnable P.S."/>
            <person name="Li F."/>
            <person name="Zhang H."/>
            <person name="Feng B."/>
            <person name="Zhu X."/>
            <person name="Liu R."/>
            <person name="Schnable J.C."/>
            <person name="Zhu J.-K."/>
            <person name="Zhang H."/>
        </authorList>
    </citation>
    <scope>NUCLEOTIDE SEQUENCE [LARGE SCALE GENOMIC DNA]</scope>
</reference>
<gene>
    <name evidence="2" type="ORF">C2845_PM13G08430</name>
</gene>
<dbReference type="EMBL" id="PQIB02000008">
    <property type="protein sequence ID" value="RLN03988.1"/>
    <property type="molecule type" value="Genomic_DNA"/>
</dbReference>
<evidence type="ECO:0000256" key="1">
    <source>
        <dbReference type="SAM" id="MobiDB-lite"/>
    </source>
</evidence>
<evidence type="ECO:0000313" key="3">
    <source>
        <dbReference type="Proteomes" id="UP000275267"/>
    </source>
</evidence>
<keyword evidence="3" id="KW-1185">Reference proteome</keyword>
<sequence>MSAESNSRSMENEDLEVVGAHRQNAISGDELKRQQAVGDEDDERSPVGPGAEEFDFDPEEGLEDAMPCWFEEMGAAWRLDDPIPVHSLGKNRFILEFKVEEV</sequence>
<protein>
    <submittedName>
        <fullName evidence="2">Uncharacterized protein</fullName>
    </submittedName>
</protein>
<accession>A0A3L6RIQ9</accession>
<feature type="region of interest" description="Disordered" evidence="1">
    <location>
        <begin position="1"/>
        <end position="60"/>
    </location>
</feature>
<dbReference type="Proteomes" id="UP000275267">
    <property type="component" value="Unassembled WGS sequence"/>
</dbReference>
<name>A0A3L6RIQ9_PANMI</name>
<proteinExistence type="predicted"/>
<comment type="caution">
    <text evidence="2">The sequence shown here is derived from an EMBL/GenBank/DDBJ whole genome shotgun (WGS) entry which is preliminary data.</text>
</comment>
<organism evidence="2 3">
    <name type="scientific">Panicum miliaceum</name>
    <name type="common">Proso millet</name>
    <name type="synonym">Broomcorn millet</name>
    <dbReference type="NCBI Taxonomy" id="4540"/>
    <lineage>
        <taxon>Eukaryota</taxon>
        <taxon>Viridiplantae</taxon>
        <taxon>Streptophyta</taxon>
        <taxon>Embryophyta</taxon>
        <taxon>Tracheophyta</taxon>
        <taxon>Spermatophyta</taxon>
        <taxon>Magnoliopsida</taxon>
        <taxon>Liliopsida</taxon>
        <taxon>Poales</taxon>
        <taxon>Poaceae</taxon>
        <taxon>PACMAD clade</taxon>
        <taxon>Panicoideae</taxon>
        <taxon>Panicodae</taxon>
        <taxon>Paniceae</taxon>
        <taxon>Panicinae</taxon>
        <taxon>Panicum</taxon>
        <taxon>Panicum sect. Panicum</taxon>
    </lineage>
</organism>
<dbReference type="AlphaFoldDB" id="A0A3L6RIQ9"/>